<dbReference type="Gene3D" id="3.60.10.10">
    <property type="entry name" value="Endonuclease/exonuclease/phosphatase"/>
    <property type="match status" value="1"/>
</dbReference>
<dbReference type="InterPro" id="IPR005135">
    <property type="entry name" value="Endo/exonuclease/phosphatase"/>
</dbReference>
<evidence type="ECO:0000313" key="2">
    <source>
        <dbReference type="EMBL" id="KFM77827.1"/>
    </source>
</evidence>
<feature type="non-terminal residue" evidence="2">
    <location>
        <position position="130"/>
    </location>
</feature>
<organism evidence="2 3">
    <name type="scientific">Stegodyphus mimosarum</name>
    <name type="common">African social velvet spider</name>
    <dbReference type="NCBI Taxonomy" id="407821"/>
    <lineage>
        <taxon>Eukaryota</taxon>
        <taxon>Metazoa</taxon>
        <taxon>Ecdysozoa</taxon>
        <taxon>Arthropoda</taxon>
        <taxon>Chelicerata</taxon>
        <taxon>Arachnida</taxon>
        <taxon>Araneae</taxon>
        <taxon>Araneomorphae</taxon>
        <taxon>Entelegynae</taxon>
        <taxon>Eresoidea</taxon>
        <taxon>Eresidae</taxon>
        <taxon>Stegodyphus</taxon>
    </lineage>
</organism>
<accession>A0A087UKD8</accession>
<dbReference type="OrthoDB" id="6436865at2759"/>
<gene>
    <name evidence="2" type="ORF">X975_12881</name>
</gene>
<dbReference type="OMA" id="HIDQHDL"/>
<proteinExistence type="predicted"/>
<feature type="domain" description="Endonuclease/exonuclease/phosphatase" evidence="1">
    <location>
        <begin position="5"/>
        <end position="75"/>
    </location>
</feature>
<dbReference type="EMBL" id="KK120231">
    <property type="protein sequence ID" value="KFM77827.1"/>
    <property type="molecule type" value="Genomic_DNA"/>
</dbReference>
<dbReference type="Pfam" id="PF03372">
    <property type="entry name" value="Exo_endo_phos"/>
    <property type="match status" value="1"/>
</dbReference>
<keyword evidence="3" id="KW-1185">Reference proteome</keyword>
<dbReference type="Proteomes" id="UP000054359">
    <property type="component" value="Unassembled WGS sequence"/>
</dbReference>
<dbReference type="AlphaFoldDB" id="A0A087UKD8"/>
<evidence type="ECO:0000313" key="3">
    <source>
        <dbReference type="Proteomes" id="UP000054359"/>
    </source>
</evidence>
<dbReference type="InterPro" id="IPR036691">
    <property type="entry name" value="Endo/exonu/phosph_ase_sf"/>
</dbReference>
<sequence length="130" mass="14532">MATLISWNCRGVHRNLLDIKSIINAYDPVCLGIQETNLKPEQQAKLRRFTFLRKENLAGERASGAVALLTSLDYPSNSLSLTTSLQVVGIQANFHIVVSVISLYLPPNEHIDQHDLNDLIEQLPVPFIIL</sequence>
<protein>
    <recommendedName>
        <fullName evidence="1">Endonuclease/exonuclease/phosphatase domain-containing protein</fullName>
    </recommendedName>
</protein>
<dbReference type="SUPFAM" id="SSF56219">
    <property type="entry name" value="DNase I-like"/>
    <property type="match status" value="1"/>
</dbReference>
<name>A0A087UKD8_STEMI</name>
<evidence type="ECO:0000259" key="1">
    <source>
        <dbReference type="Pfam" id="PF03372"/>
    </source>
</evidence>
<dbReference type="GO" id="GO:0003824">
    <property type="term" value="F:catalytic activity"/>
    <property type="evidence" value="ECO:0007669"/>
    <property type="project" value="InterPro"/>
</dbReference>
<reference evidence="2 3" key="1">
    <citation type="submission" date="2013-11" db="EMBL/GenBank/DDBJ databases">
        <title>Genome sequencing of Stegodyphus mimosarum.</title>
        <authorList>
            <person name="Bechsgaard J."/>
        </authorList>
    </citation>
    <scope>NUCLEOTIDE SEQUENCE [LARGE SCALE GENOMIC DNA]</scope>
</reference>